<evidence type="ECO:0000313" key="2">
    <source>
        <dbReference type="EMBL" id="PAV90027.1"/>
    </source>
</evidence>
<name>A0A2A2LVM4_9BILA</name>
<dbReference type="STRING" id="2018661.A0A2A2LVM4"/>
<evidence type="ECO:0000259" key="1">
    <source>
        <dbReference type="PROSITE" id="PS50053"/>
    </source>
</evidence>
<proteinExistence type="predicted"/>
<organism evidence="2 3">
    <name type="scientific">Diploscapter pachys</name>
    <dbReference type="NCBI Taxonomy" id="2018661"/>
    <lineage>
        <taxon>Eukaryota</taxon>
        <taxon>Metazoa</taxon>
        <taxon>Ecdysozoa</taxon>
        <taxon>Nematoda</taxon>
        <taxon>Chromadorea</taxon>
        <taxon>Rhabditida</taxon>
        <taxon>Rhabditina</taxon>
        <taxon>Rhabditomorpha</taxon>
        <taxon>Rhabditoidea</taxon>
        <taxon>Rhabditidae</taxon>
        <taxon>Diploscapter</taxon>
    </lineage>
</organism>
<dbReference type="Pfam" id="PF00240">
    <property type="entry name" value="ubiquitin"/>
    <property type="match status" value="1"/>
</dbReference>
<dbReference type="PANTHER" id="PTHR10666">
    <property type="entry name" value="UBIQUITIN"/>
    <property type="match status" value="1"/>
</dbReference>
<protein>
    <recommendedName>
        <fullName evidence="1">Ubiquitin-like domain-containing protein</fullName>
    </recommendedName>
</protein>
<keyword evidence="3" id="KW-1185">Reference proteome</keyword>
<dbReference type="EMBL" id="LIAE01006407">
    <property type="protein sequence ID" value="PAV90027.1"/>
    <property type="molecule type" value="Genomic_DNA"/>
</dbReference>
<dbReference type="InterPro" id="IPR000626">
    <property type="entry name" value="Ubiquitin-like_dom"/>
</dbReference>
<dbReference type="InterPro" id="IPR019956">
    <property type="entry name" value="Ubiquitin_dom"/>
</dbReference>
<dbReference type="PROSITE" id="PS50053">
    <property type="entry name" value="UBIQUITIN_2"/>
    <property type="match status" value="1"/>
</dbReference>
<sequence>MTDEKTTDHVRIEIKEIEGFGNNQLLICNATSFQTFLSFRIRLYEQKVVNGVSLQLIEPTLDHSNISVDVATLEGKMINLKMKADSGISDVKQKIKNMESITQDQVCLFFEDRPLEDCYTLVDYNIRNGSKLHLSYFRGL</sequence>
<dbReference type="AlphaFoldDB" id="A0A2A2LVM4"/>
<accession>A0A2A2LVM4</accession>
<gene>
    <name evidence="2" type="ORF">WR25_07650</name>
</gene>
<dbReference type="InterPro" id="IPR029071">
    <property type="entry name" value="Ubiquitin-like_domsf"/>
</dbReference>
<reference evidence="2 3" key="1">
    <citation type="journal article" date="2017" name="Curr. Biol.">
        <title>Genome architecture and evolution of a unichromosomal asexual nematode.</title>
        <authorList>
            <person name="Fradin H."/>
            <person name="Zegar C."/>
            <person name="Gutwein M."/>
            <person name="Lucas J."/>
            <person name="Kovtun M."/>
            <person name="Corcoran D."/>
            <person name="Baugh L.R."/>
            <person name="Kiontke K."/>
            <person name="Gunsalus K."/>
            <person name="Fitch D.H."/>
            <person name="Piano F."/>
        </authorList>
    </citation>
    <scope>NUCLEOTIDE SEQUENCE [LARGE SCALE GENOMIC DNA]</scope>
    <source>
        <strain evidence="2">PF1309</strain>
    </source>
</reference>
<dbReference type="PRINTS" id="PR00348">
    <property type="entry name" value="UBIQUITIN"/>
</dbReference>
<dbReference type="Gene3D" id="3.10.20.90">
    <property type="entry name" value="Phosphatidylinositol 3-kinase Catalytic Subunit, Chain A, domain 1"/>
    <property type="match status" value="1"/>
</dbReference>
<dbReference type="Proteomes" id="UP000218231">
    <property type="component" value="Unassembled WGS sequence"/>
</dbReference>
<feature type="domain" description="Ubiquitin-like" evidence="1">
    <location>
        <begin position="66"/>
        <end position="134"/>
    </location>
</feature>
<comment type="caution">
    <text evidence="2">The sequence shown here is derived from an EMBL/GenBank/DDBJ whole genome shotgun (WGS) entry which is preliminary data.</text>
</comment>
<dbReference type="SUPFAM" id="SSF54236">
    <property type="entry name" value="Ubiquitin-like"/>
    <property type="match status" value="1"/>
</dbReference>
<dbReference type="SMART" id="SM00213">
    <property type="entry name" value="UBQ"/>
    <property type="match status" value="1"/>
</dbReference>
<dbReference type="OrthoDB" id="428577at2759"/>
<evidence type="ECO:0000313" key="3">
    <source>
        <dbReference type="Proteomes" id="UP000218231"/>
    </source>
</evidence>
<dbReference type="InterPro" id="IPR050158">
    <property type="entry name" value="Ubiquitin_ubiquitin-like"/>
</dbReference>